<dbReference type="Proteomes" id="UP001151760">
    <property type="component" value="Unassembled WGS sequence"/>
</dbReference>
<keyword evidence="2" id="KW-1185">Reference proteome</keyword>
<dbReference type="EMBL" id="BQNB010016958">
    <property type="protein sequence ID" value="GJT57742.1"/>
    <property type="molecule type" value="Genomic_DNA"/>
</dbReference>
<organism evidence="1 2">
    <name type="scientific">Tanacetum coccineum</name>
    <dbReference type="NCBI Taxonomy" id="301880"/>
    <lineage>
        <taxon>Eukaryota</taxon>
        <taxon>Viridiplantae</taxon>
        <taxon>Streptophyta</taxon>
        <taxon>Embryophyta</taxon>
        <taxon>Tracheophyta</taxon>
        <taxon>Spermatophyta</taxon>
        <taxon>Magnoliopsida</taxon>
        <taxon>eudicotyledons</taxon>
        <taxon>Gunneridae</taxon>
        <taxon>Pentapetalae</taxon>
        <taxon>asterids</taxon>
        <taxon>campanulids</taxon>
        <taxon>Asterales</taxon>
        <taxon>Asteraceae</taxon>
        <taxon>Asteroideae</taxon>
        <taxon>Anthemideae</taxon>
        <taxon>Anthemidinae</taxon>
        <taxon>Tanacetum</taxon>
    </lineage>
</organism>
<evidence type="ECO:0000313" key="1">
    <source>
        <dbReference type="EMBL" id="GJT57742.1"/>
    </source>
</evidence>
<proteinExistence type="predicted"/>
<gene>
    <name evidence="1" type="ORF">Tco_0992796</name>
</gene>
<protein>
    <submittedName>
        <fullName evidence="1">Uncharacterized protein</fullName>
    </submittedName>
</protein>
<name>A0ABQ5F4K7_9ASTR</name>
<comment type="caution">
    <text evidence="1">The sequence shown here is derived from an EMBL/GenBank/DDBJ whole genome shotgun (WGS) entry which is preliminary data.</text>
</comment>
<evidence type="ECO:0000313" key="2">
    <source>
        <dbReference type="Proteomes" id="UP001151760"/>
    </source>
</evidence>
<reference evidence="1" key="2">
    <citation type="submission" date="2022-01" db="EMBL/GenBank/DDBJ databases">
        <authorList>
            <person name="Yamashiro T."/>
            <person name="Shiraishi A."/>
            <person name="Satake H."/>
            <person name="Nakayama K."/>
        </authorList>
    </citation>
    <scope>NUCLEOTIDE SEQUENCE</scope>
</reference>
<sequence length="101" mass="10878">MECSLLRSECTWSVIDSCVGFKRLQDMVEEPVVSVATTTKSIPISTAEVVTTASASVVILDELTLAQTLIEIKNAKPKPVTTTATTVTSVRPRAKGIIFHD</sequence>
<reference evidence="1" key="1">
    <citation type="journal article" date="2022" name="Int. J. Mol. Sci.">
        <title>Draft Genome of Tanacetum Coccineum: Genomic Comparison of Closely Related Tanacetum-Family Plants.</title>
        <authorList>
            <person name="Yamashiro T."/>
            <person name="Shiraishi A."/>
            <person name="Nakayama K."/>
            <person name="Satake H."/>
        </authorList>
    </citation>
    <scope>NUCLEOTIDE SEQUENCE</scope>
</reference>
<accession>A0ABQ5F4K7</accession>